<dbReference type="GO" id="GO:0042302">
    <property type="term" value="F:structural constituent of cuticle"/>
    <property type="evidence" value="ECO:0007669"/>
    <property type="project" value="UniProtKB-UniRule"/>
</dbReference>
<feature type="region of interest" description="Disordered" evidence="4">
    <location>
        <begin position="163"/>
        <end position="231"/>
    </location>
</feature>
<dbReference type="EMBL" id="KQ459586">
    <property type="protein sequence ID" value="KPI97904.1"/>
    <property type="molecule type" value="Genomic_DNA"/>
</dbReference>
<reference evidence="5 6" key="1">
    <citation type="journal article" date="2015" name="Nat. Commun.">
        <title>Outbred genome sequencing and CRISPR/Cas9 gene editing in butterflies.</title>
        <authorList>
            <person name="Li X."/>
            <person name="Fan D."/>
            <person name="Zhang W."/>
            <person name="Liu G."/>
            <person name="Zhang L."/>
            <person name="Zhao L."/>
            <person name="Fang X."/>
            <person name="Chen L."/>
            <person name="Dong Y."/>
            <person name="Chen Y."/>
            <person name="Ding Y."/>
            <person name="Zhao R."/>
            <person name="Feng M."/>
            <person name="Zhu Y."/>
            <person name="Feng Y."/>
            <person name="Jiang X."/>
            <person name="Zhu D."/>
            <person name="Xiang H."/>
            <person name="Feng X."/>
            <person name="Li S."/>
            <person name="Wang J."/>
            <person name="Zhang G."/>
            <person name="Kronforst M.R."/>
            <person name="Wang W."/>
        </authorList>
    </citation>
    <scope>NUCLEOTIDE SEQUENCE [LARGE SCALE GENOMIC DNA]</scope>
    <source>
        <strain evidence="5">Ya'a_city_454_Px</strain>
        <tissue evidence="5">Whole body</tissue>
    </source>
</reference>
<evidence type="ECO:0000256" key="2">
    <source>
        <dbReference type="ARBA" id="ARBA00022729"/>
    </source>
</evidence>
<evidence type="ECO:0000256" key="3">
    <source>
        <dbReference type="PROSITE-ProRule" id="PRU00497"/>
    </source>
</evidence>
<dbReference type="PROSITE" id="PS00233">
    <property type="entry name" value="CHIT_BIND_RR_1"/>
    <property type="match status" value="1"/>
</dbReference>
<evidence type="ECO:0000313" key="6">
    <source>
        <dbReference type="Proteomes" id="UP000053268"/>
    </source>
</evidence>
<keyword evidence="1 3" id="KW-0193">Cuticle</keyword>
<sequence>MPLKHHLPLTVRGESENHSSRTVIGAFYSGTGTEYNPLQFFTTTTPRYLTTKSDSVGRYNPGKYNPGKYDPGRYDPGRYDPGRYDAGRYSGGRYDSSGRYIPDGSGAYNGDRGDRGGAGGFYSGSSSAGGAGGFYSGSGSAGGAGGAYTGSGSAGGAGGAYTGSGSAGSSGGAYDGQGDSNKSSSDSGDAKETAFVSTTPQYVSTTEAPRPTTIIAPSPSPSSPSPVPVFVPTYKPTQQPYVAPSNRPYDETYLNRYDIIRLYHDYLPPGGYHYLLETENKILAEQDGKVEQIDKDNYGPRVKGFYEYLGPDGVTYRVDYTADEFGYKPVGVHLP</sequence>
<dbReference type="Pfam" id="PF00379">
    <property type="entry name" value="Chitin_bind_4"/>
    <property type="match status" value="1"/>
</dbReference>
<feature type="compositionally biased region" description="Polar residues" evidence="4">
    <location>
        <begin position="195"/>
        <end position="207"/>
    </location>
</feature>
<feature type="region of interest" description="Disordered" evidence="4">
    <location>
        <begin position="51"/>
        <end position="112"/>
    </location>
</feature>
<dbReference type="PROSITE" id="PS51155">
    <property type="entry name" value="CHIT_BIND_RR_2"/>
    <property type="match status" value="1"/>
</dbReference>
<dbReference type="InterPro" id="IPR031311">
    <property type="entry name" value="CHIT_BIND_RR_consensus"/>
</dbReference>
<dbReference type="STRING" id="66420.A0A194PYT1"/>
<dbReference type="Proteomes" id="UP000053268">
    <property type="component" value="Unassembled WGS sequence"/>
</dbReference>
<feature type="compositionally biased region" description="Pro residues" evidence="4">
    <location>
        <begin position="218"/>
        <end position="229"/>
    </location>
</feature>
<protein>
    <submittedName>
        <fullName evidence="5">Larval cuticle protein LCP-30</fullName>
    </submittedName>
</protein>
<feature type="compositionally biased region" description="Basic and acidic residues" evidence="4">
    <location>
        <begin position="70"/>
        <end position="86"/>
    </location>
</feature>
<gene>
    <name evidence="5" type="ORF">RR46_11025</name>
</gene>
<keyword evidence="6" id="KW-1185">Reference proteome</keyword>
<dbReference type="AlphaFoldDB" id="A0A194PYT1"/>
<dbReference type="PRINTS" id="PR00947">
    <property type="entry name" value="CUTICLE"/>
</dbReference>
<evidence type="ECO:0000313" key="5">
    <source>
        <dbReference type="EMBL" id="KPI97904.1"/>
    </source>
</evidence>
<name>A0A194PYT1_PAPXU</name>
<dbReference type="InterPro" id="IPR000618">
    <property type="entry name" value="Insect_cuticle"/>
</dbReference>
<evidence type="ECO:0000256" key="4">
    <source>
        <dbReference type="SAM" id="MobiDB-lite"/>
    </source>
</evidence>
<feature type="compositionally biased region" description="Low complexity" evidence="4">
    <location>
        <begin position="87"/>
        <end position="100"/>
    </location>
</feature>
<feature type="compositionally biased region" description="Gly residues" evidence="4">
    <location>
        <begin position="163"/>
        <end position="175"/>
    </location>
</feature>
<proteinExistence type="predicted"/>
<evidence type="ECO:0000256" key="1">
    <source>
        <dbReference type="ARBA" id="ARBA00022460"/>
    </source>
</evidence>
<keyword evidence="2" id="KW-0732">Signal</keyword>
<organism evidence="5 6">
    <name type="scientific">Papilio xuthus</name>
    <name type="common">Asian swallowtail butterfly</name>
    <dbReference type="NCBI Taxonomy" id="66420"/>
    <lineage>
        <taxon>Eukaryota</taxon>
        <taxon>Metazoa</taxon>
        <taxon>Ecdysozoa</taxon>
        <taxon>Arthropoda</taxon>
        <taxon>Hexapoda</taxon>
        <taxon>Insecta</taxon>
        <taxon>Pterygota</taxon>
        <taxon>Neoptera</taxon>
        <taxon>Endopterygota</taxon>
        <taxon>Lepidoptera</taxon>
        <taxon>Glossata</taxon>
        <taxon>Ditrysia</taxon>
        <taxon>Papilionoidea</taxon>
        <taxon>Papilionidae</taxon>
        <taxon>Papilioninae</taxon>
        <taxon>Papilio</taxon>
    </lineage>
</organism>
<accession>A0A194PYT1</accession>
<feature type="compositionally biased region" description="Low complexity" evidence="4">
    <location>
        <begin position="176"/>
        <end position="187"/>
    </location>
</feature>